<accession>A0A6J5N0N2</accession>
<evidence type="ECO:0000313" key="1">
    <source>
        <dbReference type="EMBL" id="CAB4150783.1"/>
    </source>
</evidence>
<reference evidence="1" key="1">
    <citation type="submission" date="2020-04" db="EMBL/GenBank/DDBJ databases">
        <authorList>
            <person name="Chiriac C."/>
            <person name="Salcher M."/>
            <person name="Ghai R."/>
            <person name="Kavagutti S V."/>
        </authorList>
    </citation>
    <scope>NUCLEOTIDE SEQUENCE</scope>
</reference>
<dbReference type="InterPro" id="IPR012347">
    <property type="entry name" value="Ferritin-like"/>
</dbReference>
<sequence length="122" mass="13738">MENPAAYFVQCMFNAVKNTHILHLQATGPGSYATHVALGEFYPALDELTDTFAESYQGKYGIITGYTDEYELPTAPLQYLIGVSEEVDMCRAELPQDSELQNLLDEIKSLCDQTIYKLRFLS</sequence>
<protein>
    <submittedName>
        <fullName evidence="1">Uncharacterized protein</fullName>
    </submittedName>
</protein>
<dbReference type="Pfam" id="PF19174">
    <property type="entry name" value="DUF5856"/>
    <property type="match status" value="1"/>
</dbReference>
<organism evidence="1">
    <name type="scientific">uncultured Caudovirales phage</name>
    <dbReference type="NCBI Taxonomy" id="2100421"/>
    <lineage>
        <taxon>Viruses</taxon>
        <taxon>Duplodnaviria</taxon>
        <taxon>Heunggongvirae</taxon>
        <taxon>Uroviricota</taxon>
        <taxon>Caudoviricetes</taxon>
        <taxon>Peduoviridae</taxon>
        <taxon>Maltschvirus</taxon>
        <taxon>Maltschvirus maltsch</taxon>
    </lineage>
</organism>
<dbReference type="Gene3D" id="1.20.1260.10">
    <property type="match status" value="1"/>
</dbReference>
<name>A0A6J5N0N2_9CAUD</name>
<proteinExistence type="predicted"/>
<dbReference type="InterPro" id="IPR043876">
    <property type="entry name" value="DUF5856"/>
</dbReference>
<dbReference type="EMBL" id="LR796547">
    <property type="protein sequence ID" value="CAB4150783.1"/>
    <property type="molecule type" value="Genomic_DNA"/>
</dbReference>
<gene>
    <name evidence="1" type="ORF">UFOVP577_35</name>
</gene>